<dbReference type="AlphaFoldDB" id="A0A2T1N7U4"/>
<comment type="caution">
    <text evidence="4">The sequence shown here is derived from an EMBL/GenBank/DDBJ whole genome shotgun (WGS) entry which is preliminary data.</text>
</comment>
<dbReference type="Proteomes" id="UP000238430">
    <property type="component" value="Unassembled WGS sequence"/>
</dbReference>
<dbReference type="EMBL" id="PXOT01000025">
    <property type="protein sequence ID" value="PSG87945.1"/>
    <property type="molecule type" value="Genomic_DNA"/>
</dbReference>
<dbReference type="RefSeq" id="WP_106680124.1">
    <property type="nucleotide sequence ID" value="NZ_JACHWV010000004.1"/>
</dbReference>
<dbReference type="Pfam" id="PF18962">
    <property type="entry name" value="Por_Secre_tail"/>
    <property type="match status" value="1"/>
</dbReference>
<feature type="domain" description="Secretion system C-terminal sorting" evidence="3">
    <location>
        <begin position="257"/>
        <end position="326"/>
    </location>
</feature>
<organism evidence="4 5">
    <name type="scientific">Mesoflavibacter zeaxanthinifaciens subsp. sabulilitoris</name>
    <dbReference type="NCBI Taxonomy" id="1520893"/>
    <lineage>
        <taxon>Bacteria</taxon>
        <taxon>Pseudomonadati</taxon>
        <taxon>Bacteroidota</taxon>
        <taxon>Flavobacteriia</taxon>
        <taxon>Flavobacteriales</taxon>
        <taxon>Flavobacteriaceae</taxon>
        <taxon>Mesoflavibacter</taxon>
    </lineage>
</organism>
<dbReference type="InterPro" id="IPR026444">
    <property type="entry name" value="Secre_tail"/>
</dbReference>
<evidence type="ECO:0000256" key="1">
    <source>
        <dbReference type="ARBA" id="ARBA00022729"/>
    </source>
</evidence>
<dbReference type="NCBIfam" id="TIGR04183">
    <property type="entry name" value="Por_Secre_tail"/>
    <property type="match status" value="1"/>
</dbReference>
<protein>
    <recommendedName>
        <fullName evidence="3">Secretion system C-terminal sorting domain-containing protein</fullName>
    </recommendedName>
</protein>
<reference evidence="4 5" key="1">
    <citation type="submission" date="2018-03" db="EMBL/GenBank/DDBJ databases">
        <title>Mesoflavibacter sp. HG37 and Mesoflavibacter sp. HG96 sp.nov., two marine bacteria isolated from seawater of Western Pacific Ocean.</title>
        <authorList>
            <person name="Cheng H."/>
            <person name="Wu Y.-H."/>
            <person name="Guo L.-L."/>
            <person name="Xu X.-W."/>
        </authorList>
    </citation>
    <scope>NUCLEOTIDE SEQUENCE [LARGE SCALE GENOMIC DNA]</scope>
    <source>
        <strain evidence="4 5">KCTC 42117</strain>
    </source>
</reference>
<dbReference type="OrthoDB" id="951108at2"/>
<evidence type="ECO:0000313" key="4">
    <source>
        <dbReference type="EMBL" id="PSG87945.1"/>
    </source>
</evidence>
<sequence>MKNFTLLLLSLIFSIGAYSQCTTITGENYGNLVMVNDGTAEQIAADNWPNAEYSAIEGLIIGNTYTVTGTNTTSIYITVAEIDWQNPAVGGTVLAHGASSVSFTATTTDVIIHWHLNAACQTQAFDATVTTIQCTSPSCTCTATMMPDAANITYPANGAIDVPIDMTDPANPVINGFAWTDNGAATTYDLNLLTVGTVTGVTSPVNITYGSWAYGTTYTWNITSTNCLGTVTSVDYTFTTEADPLSTAEFNIKPFSIYPNPTSDFIKIKTDVTINSVEVFNQLGQKVLSLNNDQIIDNSINVKEFNNGIYFMTITAEERKETFKFIKE</sequence>
<gene>
    <name evidence="4" type="ORF">C7H61_12095</name>
</gene>
<evidence type="ECO:0000259" key="3">
    <source>
        <dbReference type="Pfam" id="PF18962"/>
    </source>
</evidence>
<evidence type="ECO:0000313" key="5">
    <source>
        <dbReference type="Proteomes" id="UP000238430"/>
    </source>
</evidence>
<proteinExistence type="predicted"/>
<evidence type="ECO:0000256" key="2">
    <source>
        <dbReference type="SAM" id="SignalP"/>
    </source>
</evidence>
<feature type="signal peptide" evidence="2">
    <location>
        <begin position="1"/>
        <end position="19"/>
    </location>
</feature>
<feature type="chain" id="PRO_5015629729" description="Secretion system C-terminal sorting domain-containing protein" evidence="2">
    <location>
        <begin position="20"/>
        <end position="328"/>
    </location>
</feature>
<name>A0A2T1N7U4_9FLAO</name>
<keyword evidence="1 2" id="KW-0732">Signal</keyword>
<keyword evidence="5" id="KW-1185">Reference proteome</keyword>
<accession>A0A2T1N7U4</accession>